<dbReference type="Proteomes" id="UP000182915">
    <property type="component" value="Chromosome I"/>
</dbReference>
<evidence type="ECO:0000313" key="4">
    <source>
        <dbReference type="Proteomes" id="UP000182915"/>
    </source>
</evidence>
<dbReference type="InterPro" id="IPR053140">
    <property type="entry name" value="GDSL_Rv0518-like"/>
</dbReference>
<dbReference type="PANTHER" id="PTHR43784">
    <property type="entry name" value="GDSL-LIKE LIPASE/ACYLHYDROLASE, PUTATIVE (AFU_ORTHOLOGUE AFUA_2G00820)-RELATED"/>
    <property type="match status" value="1"/>
</dbReference>
<feature type="domain" description="SGNH hydrolase-type esterase" evidence="2">
    <location>
        <begin position="41"/>
        <end position="210"/>
    </location>
</feature>
<dbReference type="InterPro" id="IPR054624">
    <property type="entry name" value="GDSL_Rv0518"/>
</dbReference>
<accession>A0A1H6KNX2</accession>
<evidence type="ECO:0000313" key="3">
    <source>
        <dbReference type="EMBL" id="SEH77441.1"/>
    </source>
</evidence>
<protein>
    <submittedName>
        <fullName evidence="3">Lysophospholipase L1</fullName>
    </submittedName>
</protein>
<dbReference type="NCBIfam" id="NF045548">
    <property type="entry name" value="GDSL_lipase"/>
    <property type="match status" value="1"/>
</dbReference>
<dbReference type="Pfam" id="PF13472">
    <property type="entry name" value="Lipase_GDSL_2"/>
    <property type="match status" value="1"/>
</dbReference>
<keyword evidence="4" id="KW-1185">Reference proteome</keyword>
<evidence type="ECO:0000259" key="2">
    <source>
        <dbReference type="Pfam" id="PF13472"/>
    </source>
</evidence>
<dbReference type="InterPro" id="IPR013830">
    <property type="entry name" value="SGNH_hydro"/>
</dbReference>
<dbReference type="InterPro" id="IPR036514">
    <property type="entry name" value="SGNH_hydro_sf"/>
</dbReference>
<evidence type="ECO:0000256" key="1">
    <source>
        <dbReference type="SAM" id="SignalP"/>
    </source>
</evidence>
<dbReference type="PANTHER" id="PTHR43784:SF2">
    <property type="entry name" value="GDSL-LIKE LIPASE_ACYLHYDROLASE, PUTATIVE (AFU_ORTHOLOGUE AFUA_2G00820)-RELATED"/>
    <property type="match status" value="1"/>
</dbReference>
<organism evidence="3 4">
    <name type="scientific">Mycolicibacterium rutilum</name>
    <name type="common">Mycobacterium rutilum</name>
    <dbReference type="NCBI Taxonomy" id="370526"/>
    <lineage>
        <taxon>Bacteria</taxon>
        <taxon>Bacillati</taxon>
        <taxon>Actinomycetota</taxon>
        <taxon>Actinomycetes</taxon>
        <taxon>Mycobacteriales</taxon>
        <taxon>Mycobacteriaceae</taxon>
        <taxon>Mycolicibacterium</taxon>
    </lineage>
</organism>
<sequence length="229" mass="24137">MISAAAVLAFAAAVVFAGAQRTPVQERDVVALQYSVNRIAVVGDSYTTGGELGGLGANGWTAQAWRLLAAQGLATSADVGAEGGAGYGTRGNRGSLFEDLTARTVKPDDRLVVFYGSRNDQNVDPTQYSILVYGTFQLARRLAPSANFLVIGPPWPTADVPGTIVRIRDTLRYQARLAGATFIDPIALGWFVGKPELIGADGVHPTDAGHTYMAEKIAPLIGAQLPRPI</sequence>
<feature type="signal peptide" evidence="1">
    <location>
        <begin position="1"/>
        <end position="19"/>
    </location>
</feature>
<dbReference type="Gene3D" id="3.40.50.1110">
    <property type="entry name" value="SGNH hydrolase"/>
    <property type="match status" value="1"/>
</dbReference>
<gene>
    <name evidence="3" type="ORF">SAMN04489835_3972</name>
</gene>
<dbReference type="AlphaFoldDB" id="A0A1H6KNX2"/>
<dbReference type="STRING" id="370526.SAMN04489835_3972"/>
<proteinExistence type="predicted"/>
<name>A0A1H6KNX2_MYCRU</name>
<dbReference type="OrthoDB" id="8215557at2"/>
<dbReference type="EMBL" id="LT629971">
    <property type="protein sequence ID" value="SEH77441.1"/>
    <property type="molecule type" value="Genomic_DNA"/>
</dbReference>
<feature type="chain" id="PRO_5039630512" evidence="1">
    <location>
        <begin position="20"/>
        <end position="229"/>
    </location>
</feature>
<reference evidence="4" key="1">
    <citation type="submission" date="2016-10" db="EMBL/GenBank/DDBJ databases">
        <authorList>
            <person name="Varghese N."/>
            <person name="Submissions S."/>
        </authorList>
    </citation>
    <scope>NUCLEOTIDE SEQUENCE [LARGE SCALE GENOMIC DNA]</scope>
    <source>
        <strain evidence="4">DSM 45405</strain>
    </source>
</reference>
<dbReference type="SUPFAM" id="SSF52266">
    <property type="entry name" value="SGNH hydrolase"/>
    <property type="match status" value="1"/>
</dbReference>
<keyword evidence="1" id="KW-0732">Signal</keyword>
<dbReference type="CDD" id="cd00229">
    <property type="entry name" value="SGNH_hydrolase"/>
    <property type="match status" value="1"/>
</dbReference>